<protein>
    <submittedName>
        <fullName evidence="1">Uncharacterized protein</fullName>
    </submittedName>
</protein>
<accession>A0A3A4ZG55</accession>
<dbReference type="Proteomes" id="UP000265540">
    <property type="component" value="Unassembled WGS sequence"/>
</dbReference>
<proteinExistence type="predicted"/>
<evidence type="ECO:0000313" key="2">
    <source>
        <dbReference type="Proteomes" id="UP000265540"/>
    </source>
</evidence>
<dbReference type="AlphaFoldDB" id="A0A3A4ZG55"/>
<gene>
    <name evidence="1" type="ORF">C4561_00765</name>
</gene>
<organism evidence="1 2">
    <name type="scientific">candidate division WWE3 bacterium</name>
    <dbReference type="NCBI Taxonomy" id="2053526"/>
    <lineage>
        <taxon>Bacteria</taxon>
        <taxon>Katanobacteria</taxon>
    </lineage>
</organism>
<evidence type="ECO:0000313" key="1">
    <source>
        <dbReference type="EMBL" id="RJR28022.1"/>
    </source>
</evidence>
<dbReference type="EMBL" id="QZJF01000005">
    <property type="protein sequence ID" value="RJR28022.1"/>
    <property type="molecule type" value="Genomic_DNA"/>
</dbReference>
<comment type="caution">
    <text evidence="1">The sequence shown here is derived from an EMBL/GenBank/DDBJ whole genome shotgun (WGS) entry which is preliminary data.</text>
</comment>
<name>A0A3A4ZG55_UNCKA</name>
<sequence>MIKKILKFLGYTTLLFVMILFFYPKPAVSFPEGGWIPGIQSEGYVCECLGYRTPLVEYIDMGKGYKEELRMLAKCYGIPYHCADYDENVE</sequence>
<reference evidence="1 2" key="1">
    <citation type="journal article" date="2017" name="ISME J.">
        <title>Energy and carbon metabolisms in a deep terrestrial subsurface fluid microbial community.</title>
        <authorList>
            <person name="Momper L."/>
            <person name="Jungbluth S.P."/>
            <person name="Lee M.D."/>
            <person name="Amend J.P."/>
        </authorList>
    </citation>
    <scope>NUCLEOTIDE SEQUENCE [LARGE SCALE GENOMIC DNA]</scope>
    <source>
        <strain evidence="1">SURF_46</strain>
    </source>
</reference>